<evidence type="ECO:0000313" key="2">
    <source>
        <dbReference type="Proteomes" id="UP001234989"/>
    </source>
</evidence>
<accession>A0AAF1A0K9</accession>
<sequence>MVEPHHSLHLLDNLEGKECQVFHFEGRSRQAALLRS</sequence>
<keyword evidence="2" id="KW-1185">Reference proteome</keyword>
<name>A0AAF1A0K9_SOLVR</name>
<dbReference type="AlphaFoldDB" id="A0AAF1A0K9"/>
<proteinExistence type="predicted"/>
<protein>
    <submittedName>
        <fullName evidence="1">Uncharacterized protein</fullName>
    </submittedName>
</protein>
<dbReference type="Proteomes" id="UP001234989">
    <property type="component" value="Chromosome 11"/>
</dbReference>
<organism evidence="1 2">
    <name type="scientific">Solanum verrucosum</name>
    <dbReference type="NCBI Taxonomy" id="315347"/>
    <lineage>
        <taxon>Eukaryota</taxon>
        <taxon>Viridiplantae</taxon>
        <taxon>Streptophyta</taxon>
        <taxon>Embryophyta</taxon>
        <taxon>Tracheophyta</taxon>
        <taxon>Spermatophyta</taxon>
        <taxon>Magnoliopsida</taxon>
        <taxon>eudicotyledons</taxon>
        <taxon>Gunneridae</taxon>
        <taxon>Pentapetalae</taxon>
        <taxon>asterids</taxon>
        <taxon>lamiids</taxon>
        <taxon>Solanales</taxon>
        <taxon>Solanaceae</taxon>
        <taxon>Solanoideae</taxon>
        <taxon>Solaneae</taxon>
        <taxon>Solanum</taxon>
    </lineage>
</organism>
<reference evidence="1" key="1">
    <citation type="submission" date="2023-08" db="EMBL/GenBank/DDBJ databases">
        <title>A de novo genome assembly of Solanum verrucosum Schlechtendal, a Mexican diploid species geographically isolated from the other diploid A-genome species in potato relatives.</title>
        <authorList>
            <person name="Hosaka K."/>
        </authorList>
    </citation>
    <scope>NUCLEOTIDE SEQUENCE</scope>
    <source>
        <tissue evidence="1">Young leaves</tissue>
    </source>
</reference>
<gene>
    <name evidence="1" type="ORF">MTR67_048949</name>
</gene>
<dbReference type="EMBL" id="CP133622">
    <property type="protein sequence ID" value="WMV55564.1"/>
    <property type="molecule type" value="Genomic_DNA"/>
</dbReference>
<evidence type="ECO:0000313" key="1">
    <source>
        <dbReference type="EMBL" id="WMV55564.1"/>
    </source>
</evidence>